<dbReference type="SUPFAM" id="SSF47917">
    <property type="entry name" value="C-terminal domain of alpha and beta subunits of F1 ATP synthase"/>
    <property type="match status" value="1"/>
</dbReference>
<keyword evidence="3 11" id="KW-0813">Transport</keyword>
<dbReference type="InterPro" id="IPR038376">
    <property type="entry name" value="ATP_synth_asu_C_sf"/>
</dbReference>
<dbReference type="FunFam" id="1.20.150.20:FF:000001">
    <property type="entry name" value="ATP synthase subunit alpha"/>
    <property type="match status" value="1"/>
</dbReference>
<feature type="domain" description="ATPase F1/V1/A1 complex alpha/beta subunit N-terminal" evidence="14">
    <location>
        <begin position="28"/>
        <end position="94"/>
    </location>
</feature>
<evidence type="ECO:0000259" key="12">
    <source>
        <dbReference type="Pfam" id="PF00006"/>
    </source>
</evidence>
<dbReference type="InterPro" id="IPR005294">
    <property type="entry name" value="ATP_synth_F1_asu"/>
</dbReference>
<comment type="similarity">
    <text evidence="2 11">Belongs to the ATPase alpha/beta chains family.</text>
</comment>
<dbReference type="Gene3D" id="3.40.50.300">
    <property type="entry name" value="P-loop containing nucleotide triphosphate hydrolases"/>
    <property type="match status" value="1"/>
</dbReference>
<keyword evidence="6 11" id="KW-1278">Translocase</keyword>
<dbReference type="SUPFAM" id="SSF52540">
    <property type="entry name" value="P-loop containing nucleoside triphosphate hydrolases"/>
    <property type="match status" value="1"/>
</dbReference>
<keyword evidence="10 11" id="KW-0066">ATP synthesis</keyword>
<gene>
    <name evidence="11" type="primary">atpA</name>
    <name evidence="15" type="ORF">A2227_04120</name>
</gene>
<evidence type="ECO:0000313" key="15">
    <source>
        <dbReference type="EMBL" id="OGF27119.1"/>
    </source>
</evidence>
<evidence type="ECO:0000256" key="5">
    <source>
        <dbReference type="ARBA" id="ARBA00022840"/>
    </source>
</evidence>
<dbReference type="InterPro" id="IPR004100">
    <property type="entry name" value="ATPase_F1/V1/A1_a/bsu_N"/>
</dbReference>
<reference evidence="15 16" key="1">
    <citation type="journal article" date="2016" name="Nat. Commun.">
        <title>Thousands of microbial genomes shed light on interconnected biogeochemical processes in an aquifer system.</title>
        <authorList>
            <person name="Anantharaman K."/>
            <person name="Brown C.T."/>
            <person name="Hug L.A."/>
            <person name="Sharon I."/>
            <person name="Castelle C.J."/>
            <person name="Probst A.J."/>
            <person name="Thomas B.C."/>
            <person name="Singh A."/>
            <person name="Wilkins M.J."/>
            <person name="Karaoz U."/>
            <person name="Brodie E.L."/>
            <person name="Williams K.H."/>
            <person name="Hubbard S.S."/>
            <person name="Banfield J.F."/>
        </authorList>
    </citation>
    <scope>NUCLEOTIDE SEQUENCE [LARGE SCALE GENOMIC DNA]</scope>
</reference>
<dbReference type="PANTHER" id="PTHR48082">
    <property type="entry name" value="ATP SYNTHASE SUBUNIT ALPHA, MITOCHONDRIAL"/>
    <property type="match status" value="1"/>
</dbReference>
<dbReference type="PANTHER" id="PTHR48082:SF2">
    <property type="entry name" value="ATP SYNTHASE SUBUNIT ALPHA, MITOCHONDRIAL"/>
    <property type="match status" value="1"/>
</dbReference>
<evidence type="ECO:0000313" key="16">
    <source>
        <dbReference type="Proteomes" id="UP000178367"/>
    </source>
</evidence>
<sequence length="516" mass="56451">MSTTKDFIVEQLKEQIRNFKSEVRASAFGRVIEIGDGIARVSGLEEAMMSEMLEFKTTKGSVFGVVLNLEEDGIGAVILGEYADIKEGDEVIATKKILEVPVGDALVGRVVNPLGKAVDGKDEISADKFYPIEKIAPGVITRESVKEPVQTGIKAIDAMVPIGRGQRELIIGDRQIGKTAIAIDTIINQKGQNMICVYVAIGQKESKIANIVAKLNEAGAMEYTIVVLAGASDPASLLYVAPYAGSAMAEYFLDKGQDVLIVYDDLSKHAASYREISLLLRRPPGREAFPGDVFYLHSRLLERSCKLNKDYGGGSITALPIIETQAGDVSAYIPTNVISITDGQIYLEPDLFYQGNRPAVNAGLSVSRVGSSAQIKAMKKVAGKMRLEAAQYRELAAFAQFGSDLDEETRAKLERGKRLVEIFKQDQYQPMRVSDQVVVFFALTAGLMDDVPVDKISKFEKDMIDYINDNQKKLPETIEATGDLSDDLSARLKKAIEDFKVTLDYLVLPSARNEAK</sequence>
<feature type="domain" description="ATPase F1/V1/A1 complex alpha/beta subunit nucleotide-binding" evidence="12">
    <location>
        <begin position="152"/>
        <end position="367"/>
    </location>
</feature>
<dbReference type="InterPro" id="IPR020003">
    <property type="entry name" value="ATPase_a/bsu_AS"/>
</dbReference>
<proteinExistence type="inferred from homology"/>
<name>A0A1F5SKE4_9BACT</name>
<dbReference type="AlphaFoldDB" id="A0A1F5SKE4"/>
<evidence type="ECO:0000256" key="10">
    <source>
        <dbReference type="ARBA" id="ARBA00023310"/>
    </source>
</evidence>
<dbReference type="PIRSF" id="PIRSF039088">
    <property type="entry name" value="F_ATPase_subunit_alpha"/>
    <property type="match status" value="1"/>
</dbReference>
<dbReference type="Gene3D" id="1.20.150.20">
    <property type="entry name" value="ATP synthase alpha/beta chain, C-terminal domain"/>
    <property type="match status" value="1"/>
</dbReference>
<keyword evidence="5 11" id="KW-0067">ATP-binding</keyword>
<dbReference type="CDD" id="cd18116">
    <property type="entry name" value="ATP-synt_F1_alpha_N"/>
    <property type="match status" value="1"/>
</dbReference>
<dbReference type="CDD" id="cd18113">
    <property type="entry name" value="ATP-synt_F1_alpha_C"/>
    <property type="match status" value="1"/>
</dbReference>
<comment type="subcellular location">
    <subcellularLocation>
        <location evidence="11">Cell membrane</location>
        <topology evidence="11">Peripheral membrane protein</topology>
    </subcellularLocation>
    <subcellularLocation>
        <location evidence="1">Membrane</location>
    </subcellularLocation>
</comment>
<comment type="caution">
    <text evidence="15">The sequence shown here is derived from an EMBL/GenBank/DDBJ whole genome shotgun (WGS) entry which is preliminary data.</text>
</comment>
<dbReference type="EC" id="7.1.2.2" evidence="11"/>
<dbReference type="GO" id="GO:0005886">
    <property type="term" value="C:plasma membrane"/>
    <property type="evidence" value="ECO:0007669"/>
    <property type="project" value="UniProtKB-SubCell"/>
</dbReference>
<dbReference type="Pfam" id="PF00006">
    <property type="entry name" value="ATP-synt_ab"/>
    <property type="match status" value="1"/>
</dbReference>
<keyword evidence="9 11" id="KW-0139">CF(1)</keyword>
<keyword evidence="8 11" id="KW-0472">Membrane</keyword>
<dbReference type="GO" id="GO:0043531">
    <property type="term" value="F:ADP binding"/>
    <property type="evidence" value="ECO:0007669"/>
    <property type="project" value="TreeGrafter"/>
</dbReference>
<dbReference type="CDD" id="cd01132">
    <property type="entry name" value="F1-ATPase_alpha_CD"/>
    <property type="match status" value="1"/>
</dbReference>
<evidence type="ECO:0000259" key="13">
    <source>
        <dbReference type="Pfam" id="PF00306"/>
    </source>
</evidence>
<evidence type="ECO:0000256" key="7">
    <source>
        <dbReference type="ARBA" id="ARBA00023065"/>
    </source>
</evidence>
<dbReference type="SUPFAM" id="SSF50615">
    <property type="entry name" value="N-terminal domain of alpha and beta subunits of F1 ATP synthase"/>
    <property type="match status" value="1"/>
</dbReference>
<dbReference type="GO" id="GO:0046933">
    <property type="term" value="F:proton-transporting ATP synthase activity, rotational mechanism"/>
    <property type="evidence" value="ECO:0007669"/>
    <property type="project" value="UniProtKB-UniRule"/>
</dbReference>
<dbReference type="InterPro" id="IPR000194">
    <property type="entry name" value="ATPase_F1/V1/A1_a/bsu_nucl-bd"/>
</dbReference>
<feature type="domain" description="ATP synthase alpha subunit C-terminal" evidence="13">
    <location>
        <begin position="374"/>
        <end position="499"/>
    </location>
</feature>
<evidence type="ECO:0000256" key="6">
    <source>
        <dbReference type="ARBA" id="ARBA00022967"/>
    </source>
</evidence>
<dbReference type="InterPro" id="IPR027417">
    <property type="entry name" value="P-loop_NTPase"/>
</dbReference>
<dbReference type="PROSITE" id="PS00152">
    <property type="entry name" value="ATPASE_ALPHA_BETA"/>
    <property type="match status" value="1"/>
</dbReference>
<dbReference type="STRING" id="1797994.A2227_04120"/>
<accession>A0A1F5SKE4</accession>
<keyword evidence="4 11" id="KW-0547">Nucleotide-binding</keyword>
<dbReference type="HAMAP" id="MF_01346">
    <property type="entry name" value="ATP_synth_alpha_bact"/>
    <property type="match status" value="1"/>
</dbReference>
<evidence type="ECO:0000256" key="2">
    <source>
        <dbReference type="ARBA" id="ARBA00008936"/>
    </source>
</evidence>
<feature type="site" description="Required for activity" evidence="11">
    <location>
        <position position="365"/>
    </location>
</feature>
<dbReference type="FunFam" id="3.40.50.300:FF:000002">
    <property type="entry name" value="ATP synthase subunit alpha"/>
    <property type="match status" value="1"/>
</dbReference>
<evidence type="ECO:0000256" key="11">
    <source>
        <dbReference type="HAMAP-Rule" id="MF_01346"/>
    </source>
</evidence>
<comment type="catalytic activity">
    <reaction evidence="11">
        <text>ATP + H2O + 4 H(+)(in) = ADP + phosphate + 5 H(+)(out)</text>
        <dbReference type="Rhea" id="RHEA:57720"/>
        <dbReference type="ChEBI" id="CHEBI:15377"/>
        <dbReference type="ChEBI" id="CHEBI:15378"/>
        <dbReference type="ChEBI" id="CHEBI:30616"/>
        <dbReference type="ChEBI" id="CHEBI:43474"/>
        <dbReference type="ChEBI" id="CHEBI:456216"/>
        <dbReference type="EC" id="7.1.2.2"/>
    </reaction>
</comment>
<evidence type="ECO:0000256" key="3">
    <source>
        <dbReference type="ARBA" id="ARBA00022448"/>
    </source>
</evidence>
<dbReference type="NCBIfam" id="NF009884">
    <property type="entry name" value="PRK13343.1"/>
    <property type="match status" value="1"/>
</dbReference>
<dbReference type="NCBIfam" id="TIGR00962">
    <property type="entry name" value="atpA"/>
    <property type="match status" value="1"/>
</dbReference>
<comment type="function">
    <text evidence="11">Produces ATP from ADP in the presence of a proton gradient across the membrane. The alpha chain is a regulatory subunit.</text>
</comment>
<evidence type="ECO:0000259" key="14">
    <source>
        <dbReference type="Pfam" id="PF02874"/>
    </source>
</evidence>
<keyword evidence="7 11" id="KW-0406">Ion transport</keyword>
<dbReference type="Pfam" id="PF02874">
    <property type="entry name" value="ATP-synt_ab_N"/>
    <property type="match status" value="1"/>
</dbReference>
<evidence type="ECO:0000256" key="1">
    <source>
        <dbReference type="ARBA" id="ARBA00004370"/>
    </source>
</evidence>
<keyword evidence="11" id="KW-1003">Cell membrane</keyword>
<dbReference type="Proteomes" id="UP000178367">
    <property type="component" value="Unassembled WGS sequence"/>
</dbReference>
<dbReference type="InterPro" id="IPR000793">
    <property type="entry name" value="ATP_synth_asu_C"/>
</dbReference>
<protein>
    <recommendedName>
        <fullName evidence="11">ATP synthase subunit alpha</fullName>
        <ecNumber evidence="11">7.1.2.2</ecNumber>
    </recommendedName>
    <alternativeName>
        <fullName evidence="11">ATP synthase F1 sector subunit alpha</fullName>
    </alternativeName>
    <alternativeName>
        <fullName evidence="11">F-ATPase subunit alpha</fullName>
    </alternativeName>
</protein>
<evidence type="ECO:0000256" key="4">
    <source>
        <dbReference type="ARBA" id="ARBA00022741"/>
    </source>
</evidence>
<dbReference type="InterPro" id="IPR023366">
    <property type="entry name" value="ATP_synth_asu-like_sf"/>
</dbReference>
<dbReference type="Pfam" id="PF00306">
    <property type="entry name" value="ATP-synt_ab_C"/>
    <property type="match status" value="1"/>
</dbReference>
<dbReference type="InterPro" id="IPR036121">
    <property type="entry name" value="ATPase_F1/V1/A1_a/bsu_N_sf"/>
</dbReference>
<dbReference type="EMBL" id="MFGB01000010">
    <property type="protein sequence ID" value="OGF27119.1"/>
    <property type="molecule type" value="Genomic_DNA"/>
</dbReference>
<keyword evidence="11" id="KW-0375">Hydrogen ion transport</keyword>
<dbReference type="InterPro" id="IPR033732">
    <property type="entry name" value="ATP_synth_F1_a_nt-bd_dom"/>
</dbReference>
<organism evidence="15 16">
    <name type="scientific">Candidatus Falkowbacteria bacterium RIFOXYA2_FULL_47_19</name>
    <dbReference type="NCBI Taxonomy" id="1797994"/>
    <lineage>
        <taxon>Bacteria</taxon>
        <taxon>Candidatus Falkowiibacteriota</taxon>
    </lineage>
</organism>
<evidence type="ECO:0000256" key="8">
    <source>
        <dbReference type="ARBA" id="ARBA00023136"/>
    </source>
</evidence>
<dbReference type="Gene3D" id="2.40.30.20">
    <property type="match status" value="1"/>
</dbReference>
<dbReference type="GO" id="GO:0045259">
    <property type="term" value="C:proton-transporting ATP synthase complex"/>
    <property type="evidence" value="ECO:0007669"/>
    <property type="project" value="UniProtKB-KW"/>
</dbReference>
<dbReference type="GO" id="GO:0005524">
    <property type="term" value="F:ATP binding"/>
    <property type="evidence" value="ECO:0007669"/>
    <property type="project" value="UniProtKB-UniRule"/>
</dbReference>
<evidence type="ECO:0000256" key="9">
    <source>
        <dbReference type="ARBA" id="ARBA00023196"/>
    </source>
</evidence>
<feature type="binding site" evidence="11">
    <location>
        <begin position="172"/>
        <end position="179"/>
    </location>
    <ligand>
        <name>ATP</name>
        <dbReference type="ChEBI" id="CHEBI:30616"/>
    </ligand>
</feature>